<organism evidence="1 2">
    <name type="scientific">Niabella drilacis (strain DSM 25811 / CCM 8410 / CCUG 62505 / LMG 26954 / E90)</name>
    <dbReference type="NCBI Taxonomy" id="1285928"/>
    <lineage>
        <taxon>Bacteria</taxon>
        <taxon>Pseudomonadati</taxon>
        <taxon>Bacteroidota</taxon>
        <taxon>Chitinophagia</taxon>
        <taxon>Chitinophagales</taxon>
        <taxon>Chitinophagaceae</taxon>
        <taxon>Niabella</taxon>
    </lineage>
</organism>
<accession>A0A1G6RZ88</accession>
<dbReference type="Pfam" id="PF19666">
    <property type="entry name" value="DUF6169"/>
    <property type="match status" value="1"/>
</dbReference>
<protein>
    <submittedName>
        <fullName evidence="1">Uncharacterized protein</fullName>
    </submittedName>
</protein>
<dbReference type="InterPro" id="IPR046167">
    <property type="entry name" value="DUF6169"/>
</dbReference>
<keyword evidence="2" id="KW-1185">Reference proteome</keyword>
<evidence type="ECO:0000313" key="1">
    <source>
        <dbReference type="EMBL" id="SDD09878.1"/>
    </source>
</evidence>
<proteinExistence type="predicted"/>
<sequence length="189" mass="22219">MVYHLMNSEKQVLDLQPYNYITYKPDYYTFVTAYKYEYHCYFYDFSAAFSEYPELAPKVFGFNLDLVFKPEGLTRVPPDPGIAVTVTNILKTFLSKNENAVIYICDYSDNREKARFYTFTNWFRRFNDGSVVHLKGMIRAGETTILNAMLINRENPLLNDFIEAYEILTGIYTKPDNDYLDNILNDGDW</sequence>
<reference evidence="2" key="1">
    <citation type="submission" date="2016-10" db="EMBL/GenBank/DDBJ databases">
        <authorList>
            <person name="Varghese N."/>
            <person name="Submissions S."/>
        </authorList>
    </citation>
    <scope>NUCLEOTIDE SEQUENCE [LARGE SCALE GENOMIC DNA]</scope>
    <source>
        <strain evidence="2">DSM 25811 / CCM 8410 / LMG 26954 / E90</strain>
    </source>
</reference>
<evidence type="ECO:0000313" key="2">
    <source>
        <dbReference type="Proteomes" id="UP000198757"/>
    </source>
</evidence>
<dbReference type="Proteomes" id="UP000198757">
    <property type="component" value="Unassembled WGS sequence"/>
</dbReference>
<dbReference type="AlphaFoldDB" id="A0A1G6RZ88"/>
<name>A0A1G6RZ88_NIADE</name>
<dbReference type="EMBL" id="FMZO01000006">
    <property type="protein sequence ID" value="SDD09878.1"/>
    <property type="molecule type" value="Genomic_DNA"/>
</dbReference>
<dbReference type="STRING" id="1285928.SAMN04487894_10617"/>
<gene>
    <name evidence="1" type="ORF">SAMN04487894_10617</name>
</gene>